<sequence length="118" mass="13189">MFQVETHLCFLLIDIDDYICLRTQFSCIWYGSLILFIFWLIFMIVPGGLCFCSLYRMQGLVCITCKCPTRSVVVEIEVSVPCCQGPCTDFCGCSADCCILGCVGVQILWGGTQGNVWL</sequence>
<feature type="transmembrane region" description="Helical" evidence="1">
    <location>
        <begin position="28"/>
        <end position="51"/>
    </location>
</feature>
<evidence type="ECO:0000256" key="1">
    <source>
        <dbReference type="SAM" id="Phobius"/>
    </source>
</evidence>
<evidence type="ECO:0000313" key="2">
    <source>
        <dbReference type="EMBL" id="MBX06982.1"/>
    </source>
</evidence>
<organism evidence="2">
    <name type="scientific">Rhizophora mucronata</name>
    <name type="common">Asiatic mangrove</name>
    <dbReference type="NCBI Taxonomy" id="61149"/>
    <lineage>
        <taxon>Eukaryota</taxon>
        <taxon>Viridiplantae</taxon>
        <taxon>Streptophyta</taxon>
        <taxon>Embryophyta</taxon>
        <taxon>Tracheophyta</taxon>
        <taxon>Spermatophyta</taxon>
        <taxon>Magnoliopsida</taxon>
        <taxon>eudicotyledons</taxon>
        <taxon>Gunneridae</taxon>
        <taxon>Pentapetalae</taxon>
        <taxon>rosids</taxon>
        <taxon>fabids</taxon>
        <taxon>Malpighiales</taxon>
        <taxon>Rhizophoraceae</taxon>
        <taxon>Rhizophora</taxon>
    </lineage>
</organism>
<dbReference type="AlphaFoldDB" id="A0A2P2KMQ6"/>
<proteinExistence type="predicted"/>
<keyword evidence="1" id="KW-1133">Transmembrane helix</keyword>
<keyword evidence="1" id="KW-0472">Membrane</keyword>
<accession>A0A2P2KMQ6</accession>
<dbReference type="EMBL" id="GGEC01026498">
    <property type="protein sequence ID" value="MBX06982.1"/>
    <property type="molecule type" value="Transcribed_RNA"/>
</dbReference>
<reference evidence="2" key="1">
    <citation type="submission" date="2018-02" db="EMBL/GenBank/DDBJ databases">
        <title>Rhizophora mucronata_Transcriptome.</title>
        <authorList>
            <person name="Meera S.P."/>
            <person name="Sreeshan A."/>
            <person name="Augustine A."/>
        </authorList>
    </citation>
    <scope>NUCLEOTIDE SEQUENCE</scope>
    <source>
        <tissue evidence="2">Leaf</tissue>
    </source>
</reference>
<keyword evidence="1" id="KW-0812">Transmembrane</keyword>
<protein>
    <submittedName>
        <fullName evidence="2">Uncharacterized protein</fullName>
    </submittedName>
</protein>
<name>A0A2P2KMQ6_RHIMU</name>